<protein>
    <submittedName>
        <fullName evidence="7">DUF202 domain-containing protein</fullName>
    </submittedName>
</protein>
<evidence type="ECO:0000259" key="6">
    <source>
        <dbReference type="Pfam" id="PF02656"/>
    </source>
</evidence>
<keyword evidence="2 5" id="KW-0812">Transmembrane</keyword>
<reference evidence="7 8" key="1">
    <citation type="submission" date="2020-10" db="EMBL/GenBank/DDBJ databases">
        <title>Myceligenerans pegani sp. nov., an endophytic actinomycete isolated from Peganum harmala L. in Xinjiang, China.</title>
        <authorList>
            <person name="Xin L."/>
        </authorList>
    </citation>
    <scope>NUCLEOTIDE SEQUENCE [LARGE SCALE GENOMIC DNA]</scope>
    <source>
        <strain evidence="7 8">TRM65318</strain>
    </source>
</reference>
<evidence type="ECO:0000313" key="7">
    <source>
        <dbReference type="EMBL" id="MBE1875796.1"/>
    </source>
</evidence>
<gene>
    <name evidence="7" type="ORF">IHE71_08735</name>
</gene>
<accession>A0ABR9MXR5</accession>
<keyword evidence="3 5" id="KW-1133">Transmembrane helix</keyword>
<feature type="domain" description="DUF202" evidence="6">
    <location>
        <begin position="21"/>
        <end position="87"/>
    </location>
</feature>
<organism evidence="7 8">
    <name type="scientific">Myceligenerans pegani</name>
    <dbReference type="NCBI Taxonomy" id="2776917"/>
    <lineage>
        <taxon>Bacteria</taxon>
        <taxon>Bacillati</taxon>
        <taxon>Actinomycetota</taxon>
        <taxon>Actinomycetes</taxon>
        <taxon>Micrococcales</taxon>
        <taxon>Promicromonosporaceae</taxon>
        <taxon>Myceligenerans</taxon>
    </lineage>
</organism>
<evidence type="ECO:0000256" key="2">
    <source>
        <dbReference type="ARBA" id="ARBA00022692"/>
    </source>
</evidence>
<evidence type="ECO:0000313" key="8">
    <source>
        <dbReference type="Proteomes" id="UP000625527"/>
    </source>
</evidence>
<keyword evidence="4 5" id="KW-0472">Membrane</keyword>
<proteinExistence type="predicted"/>
<dbReference type="Proteomes" id="UP000625527">
    <property type="component" value="Unassembled WGS sequence"/>
</dbReference>
<dbReference type="RefSeq" id="WP_192862358.1">
    <property type="nucleotide sequence ID" value="NZ_JADAQT010000069.1"/>
</dbReference>
<evidence type="ECO:0000256" key="4">
    <source>
        <dbReference type="ARBA" id="ARBA00023136"/>
    </source>
</evidence>
<evidence type="ECO:0000256" key="5">
    <source>
        <dbReference type="SAM" id="Phobius"/>
    </source>
</evidence>
<dbReference type="EMBL" id="JADAQT010000069">
    <property type="protein sequence ID" value="MBE1875796.1"/>
    <property type="molecule type" value="Genomic_DNA"/>
</dbReference>
<comment type="caution">
    <text evidence="7">The sequence shown here is derived from an EMBL/GenBank/DDBJ whole genome shotgun (WGS) entry which is preliminary data.</text>
</comment>
<feature type="transmembrane region" description="Helical" evidence="5">
    <location>
        <begin position="30"/>
        <end position="51"/>
    </location>
</feature>
<dbReference type="Pfam" id="PF02656">
    <property type="entry name" value="DUF202"/>
    <property type="match status" value="1"/>
</dbReference>
<feature type="transmembrane region" description="Helical" evidence="5">
    <location>
        <begin position="57"/>
        <end position="79"/>
    </location>
</feature>
<dbReference type="InterPro" id="IPR003807">
    <property type="entry name" value="DUF202"/>
</dbReference>
<evidence type="ECO:0000256" key="1">
    <source>
        <dbReference type="ARBA" id="ARBA00004127"/>
    </source>
</evidence>
<evidence type="ECO:0000256" key="3">
    <source>
        <dbReference type="ARBA" id="ARBA00022989"/>
    </source>
</evidence>
<name>A0ABR9MXR5_9MICO</name>
<keyword evidence="8" id="KW-1185">Reference proteome</keyword>
<comment type="subcellular location">
    <subcellularLocation>
        <location evidence="1">Endomembrane system</location>
        <topology evidence="1">Multi-pass membrane protein</topology>
    </subcellularLocation>
</comment>
<feature type="transmembrane region" description="Helical" evidence="5">
    <location>
        <begin position="100"/>
        <end position="121"/>
    </location>
</feature>
<sequence length="124" mass="13618">MKPDRRLPRRIYRYGDEPDVRFSLANERTFLAWIRTALAFIAGAVALEALATPLDPTLRLIASLILVATGIALVWEAWFGWMRTEQALRHQRPLPSPFTALPAAIGLFVVAVLIGAALIVGPAS</sequence>